<sequence>MIGIIIAVIIALGAGGTVVVADNARPGDLLFGVDQAVEKLRINITRKEKKNELRVRFAEERIAEVKELEEEDKKINGLTESLSVEQKARVTEGIESALDFLTGLDGDSEILDDRLQTLVTELSVYLNELPTGARVQVSDDRLRIKFDQGPEKVEINEQGDDKTKIEMRTKEGRIRVEIKNGQIEIKTKIEEDKSGSSKDKMKAEAKILSDKTIVEVEIGDEKTIFVTSANTEEGIIAAIIAKFPNLSAEQVGTVLEIETEDNDDDEDLDDDSDDDEEEDEDSDDEEEDEDSDDEEEDEDSDDEEEDGENRSGSNSGKGN</sequence>
<dbReference type="InterPro" id="IPR043725">
    <property type="entry name" value="DUF5667"/>
</dbReference>
<feature type="region of interest" description="Disordered" evidence="1">
    <location>
        <begin position="256"/>
        <end position="319"/>
    </location>
</feature>
<dbReference type="Pfam" id="PF18915">
    <property type="entry name" value="DUF5667"/>
    <property type="match status" value="1"/>
</dbReference>
<organism evidence="3 4">
    <name type="scientific">Candidatus Nomurabacteria bacterium RIFCSPHIGHO2_01_FULL_38_19</name>
    <dbReference type="NCBI Taxonomy" id="1801732"/>
    <lineage>
        <taxon>Bacteria</taxon>
        <taxon>Candidatus Nomuraibacteriota</taxon>
    </lineage>
</organism>
<evidence type="ECO:0000313" key="3">
    <source>
        <dbReference type="EMBL" id="OGI59501.1"/>
    </source>
</evidence>
<gene>
    <name evidence="3" type="ORF">A2814_03130</name>
</gene>
<dbReference type="STRING" id="1801732.A2814_03130"/>
<proteinExistence type="predicted"/>
<dbReference type="AlphaFoldDB" id="A0A1F6UQ34"/>
<dbReference type="EMBL" id="MFTI01000032">
    <property type="protein sequence ID" value="OGI59501.1"/>
    <property type="molecule type" value="Genomic_DNA"/>
</dbReference>
<reference evidence="3 4" key="1">
    <citation type="journal article" date="2016" name="Nat. Commun.">
        <title>Thousands of microbial genomes shed light on interconnected biogeochemical processes in an aquifer system.</title>
        <authorList>
            <person name="Anantharaman K."/>
            <person name="Brown C.T."/>
            <person name="Hug L.A."/>
            <person name="Sharon I."/>
            <person name="Castelle C.J."/>
            <person name="Probst A.J."/>
            <person name="Thomas B.C."/>
            <person name="Singh A."/>
            <person name="Wilkins M.J."/>
            <person name="Karaoz U."/>
            <person name="Brodie E.L."/>
            <person name="Williams K.H."/>
            <person name="Hubbard S.S."/>
            <person name="Banfield J.F."/>
        </authorList>
    </citation>
    <scope>NUCLEOTIDE SEQUENCE [LARGE SCALE GENOMIC DNA]</scope>
</reference>
<feature type="domain" description="DUF5667" evidence="2">
    <location>
        <begin position="25"/>
        <end position="81"/>
    </location>
</feature>
<protein>
    <recommendedName>
        <fullName evidence="2">DUF5667 domain-containing protein</fullName>
    </recommendedName>
</protein>
<comment type="caution">
    <text evidence="3">The sequence shown here is derived from an EMBL/GenBank/DDBJ whole genome shotgun (WGS) entry which is preliminary data.</text>
</comment>
<feature type="compositionally biased region" description="Polar residues" evidence="1">
    <location>
        <begin position="310"/>
        <end position="319"/>
    </location>
</feature>
<evidence type="ECO:0000256" key="1">
    <source>
        <dbReference type="SAM" id="MobiDB-lite"/>
    </source>
</evidence>
<evidence type="ECO:0000313" key="4">
    <source>
        <dbReference type="Proteomes" id="UP000177869"/>
    </source>
</evidence>
<name>A0A1F6UQ34_9BACT</name>
<accession>A0A1F6UQ34</accession>
<evidence type="ECO:0000259" key="2">
    <source>
        <dbReference type="Pfam" id="PF18915"/>
    </source>
</evidence>
<dbReference type="Proteomes" id="UP000177869">
    <property type="component" value="Unassembled WGS sequence"/>
</dbReference>
<feature type="compositionally biased region" description="Acidic residues" evidence="1">
    <location>
        <begin position="257"/>
        <end position="307"/>
    </location>
</feature>